<dbReference type="AlphaFoldDB" id="A0A1H9IFJ3"/>
<dbReference type="RefSeq" id="WP_091358717.1">
    <property type="nucleotide sequence ID" value="NZ_AP025284.1"/>
</dbReference>
<protein>
    <submittedName>
        <fullName evidence="1">Uncharacterized protein</fullName>
    </submittedName>
</protein>
<evidence type="ECO:0000313" key="2">
    <source>
        <dbReference type="Proteomes" id="UP000198749"/>
    </source>
</evidence>
<keyword evidence="2" id="KW-1185">Reference proteome</keyword>
<name>A0A1H9IFJ3_9GAMM</name>
<dbReference type="EMBL" id="FOGB01000007">
    <property type="protein sequence ID" value="SEQ73349.1"/>
    <property type="molecule type" value="Genomic_DNA"/>
</dbReference>
<reference evidence="2" key="1">
    <citation type="submission" date="2016-10" db="EMBL/GenBank/DDBJ databases">
        <authorList>
            <person name="Varghese N."/>
            <person name="Submissions S."/>
        </authorList>
    </citation>
    <scope>NUCLEOTIDE SEQUENCE [LARGE SCALE GENOMIC DNA]</scope>
    <source>
        <strain evidence="2">DSM 18887</strain>
    </source>
</reference>
<gene>
    <name evidence="1" type="ORF">SAMN03080615_02529</name>
</gene>
<accession>A0A1H9IFJ3</accession>
<dbReference type="OrthoDB" id="7060957at2"/>
<dbReference type="Gene3D" id="1.10.238.10">
    <property type="entry name" value="EF-hand"/>
    <property type="match status" value="1"/>
</dbReference>
<evidence type="ECO:0000313" key="1">
    <source>
        <dbReference type="EMBL" id="SEQ73349.1"/>
    </source>
</evidence>
<organism evidence="1 2">
    <name type="scientific">Amphritea atlantica</name>
    <dbReference type="NCBI Taxonomy" id="355243"/>
    <lineage>
        <taxon>Bacteria</taxon>
        <taxon>Pseudomonadati</taxon>
        <taxon>Pseudomonadota</taxon>
        <taxon>Gammaproteobacteria</taxon>
        <taxon>Oceanospirillales</taxon>
        <taxon>Oceanospirillaceae</taxon>
        <taxon>Amphritea</taxon>
    </lineage>
</organism>
<dbReference type="Proteomes" id="UP000198749">
    <property type="component" value="Unassembled WGS sequence"/>
</dbReference>
<proteinExistence type="predicted"/>
<sequence length="140" mass="15495">MAIQMSEIKFKEIKNSEGSLLRAAFEYIAQSKSDGSFDEAKLREIMGDKVNSHFVNPTKEEADEMLAKWKSNPNIELPWDFGSWFDALESAELEFKSIEIDADGSGQIVFEQLAWPSGGIDATTELVKAFGGVVISNNAI</sequence>